<dbReference type="InterPro" id="IPR003673">
    <property type="entry name" value="CoA-Trfase_fam_III"/>
</dbReference>
<dbReference type="RefSeq" id="WP_379910482.1">
    <property type="nucleotide sequence ID" value="NZ_JBHSWE010000001.1"/>
</dbReference>
<dbReference type="GO" id="GO:0016740">
    <property type="term" value="F:transferase activity"/>
    <property type="evidence" value="ECO:0007669"/>
    <property type="project" value="UniProtKB-KW"/>
</dbReference>
<dbReference type="SUPFAM" id="SSF89796">
    <property type="entry name" value="CoA-transferase family III (CaiB/BaiF)"/>
    <property type="match status" value="1"/>
</dbReference>
<keyword evidence="1 2" id="KW-0808">Transferase</keyword>
<evidence type="ECO:0000313" key="2">
    <source>
        <dbReference type="EMBL" id="MFC6672013.1"/>
    </source>
</evidence>
<dbReference type="Proteomes" id="UP001596422">
    <property type="component" value="Unassembled WGS sequence"/>
</dbReference>
<dbReference type="InterPro" id="IPR044855">
    <property type="entry name" value="CoA-Trfase_III_dom3_sf"/>
</dbReference>
<dbReference type="PANTHER" id="PTHR48207">
    <property type="entry name" value="SUCCINATE--HYDROXYMETHYLGLUTARATE COA-TRANSFERASE"/>
    <property type="match status" value="1"/>
</dbReference>
<dbReference type="PANTHER" id="PTHR48207:SF3">
    <property type="entry name" value="SUCCINATE--HYDROXYMETHYLGLUTARATE COA-TRANSFERASE"/>
    <property type="match status" value="1"/>
</dbReference>
<dbReference type="EMBL" id="JBHSWE010000001">
    <property type="protein sequence ID" value="MFC6672013.1"/>
    <property type="molecule type" value="Genomic_DNA"/>
</dbReference>
<gene>
    <name evidence="2" type="ORF">ACFQDL_19550</name>
</gene>
<sequence length="404" mass="43885">MSAQPLKGIRVLDLSRVLAGPWCGQQLADLGAEVIKVERPGRGDDTRAWGPPWLEGSQEAAYYLSANRGKASVAIDIAQPEGQRLVRELARNCDVVLENFKVGGLKRYGLDYESLKAGKPDLIYCSITGFGQDGPYAHRAGYDFMIQGMGGLMSLTGQPDSEPGGGPVKVGVAFADIFTGMYAANAVLAALLQRDRTGQGTHIDLALLDVQVAVLANQALNYLCSGKVPQRLGNAHPNIVPYQAFATHDGHLILAVGNDGQFQRFCEVADCVELARDERFVTNQARVTNRDALVMLLREIFLRRDTEDWLAALEAVGVPCGPINSLDQVFENPQIKHRGMKLTRPHREAGSVSLVGNPIRFDGEALNAPTAPPTLGEQTDPVLKRLLGLSDDERRRLRKQGVIA</sequence>
<organism evidence="2 3">
    <name type="scientific">Marinobacterium aestuariivivens</name>
    <dbReference type="NCBI Taxonomy" id="1698799"/>
    <lineage>
        <taxon>Bacteria</taxon>
        <taxon>Pseudomonadati</taxon>
        <taxon>Pseudomonadota</taxon>
        <taxon>Gammaproteobacteria</taxon>
        <taxon>Oceanospirillales</taxon>
        <taxon>Oceanospirillaceae</taxon>
        <taxon>Marinobacterium</taxon>
    </lineage>
</organism>
<reference evidence="3" key="1">
    <citation type="journal article" date="2019" name="Int. J. Syst. Evol. Microbiol.">
        <title>The Global Catalogue of Microorganisms (GCM) 10K type strain sequencing project: providing services to taxonomists for standard genome sequencing and annotation.</title>
        <authorList>
            <consortium name="The Broad Institute Genomics Platform"/>
            <consortium name="The Broad Institute Genome Sequencing Center for Infectious Disease"/>
            <person name="Wu L."/>
            <person name="Ma J."/>
        </authorList>
    </citation>
    <scope>NUCLEOTIDE SEQUENCE [LARGE SCALE GENOMIC DNA]</scope>
    <source>
        <strain evidence="3">NBRC 111756</strain>
    </source>
</reference>
<comment type="caution">
    <text evidence="2">The sequence shown here is derived from an EMBL/GenBank/DDBJ whole genome shotgun (WGS) entry which is preliminary data.</text>
</comment>
<dbReference type="Gene3D" id="3.40.50.10540">
    <property type="entry name" value="Crotonobetainyl-coa:carnitine coa-transferase, domain 1"/>
    <property type="match status" value="1"/>
</dbReference>
<name>A0ABW2A3C0_9GAMM</name>
<protein>
    <submittedName>
        <fullName evidence="2">CaiB/BaiF CoA transferase family protein</fullName>
    </submittedName>
</protein>
<evidence type="ECO:0000313" key="3">
    <source>
        <dbReference type="Proteomes" id="UP001596422"/>
    </source>
</evidence>
<dbReference type="Pfam" id="PF02515">
    <property type="entry name" value="CoA_transf_3"/>
    <property type="match status" value="1"/>
</dbReference>
<dbReference type="InterPro" id="IPR050483">
    <property type="entry name" value="CoA-transferase_III_domain"/>
</dbReference>
<proteinExistence type="predicted"/>
<evidence type="ECO:0000256" key="1">
    <source>
        <dbReference type="ARBA" id="ARBA00022679"/>
    </source>
</evidence>
<keyword evidence="3" id="KW-1185">Reference proteome</keyword>
<dbReference type="Gene3D" id="3.30.1540.10">
    <property type="entry name" value="formyl-coa transferase, domain 3"/>
    <property type="match status" value="1"/>
</dbReference>
<dbReference type="InterPro" id="IPR023606">
    <property type="entry name" value="CoA-Trfase_III_dom_1_sf"/>
</dbReference>
<accession>A0ABW2A3C0</accession>